<dbReference type="InterPro" id="IPR043502">
    <property type="entry name" value="DNA/RNA_pol_sf"/>
</dbReference>
<dbReference type="Proteomes" id="UP000261660">
    <property type="component" value="Unplaced"/>
</dbReference>
<proteinExistence type="predicted"/>
<dbReference type="STRING" id="56723.ENSLBEP00000038853"/>
<dbReference type="CDD" id="cd01650">
    <property type="entry name" value="RT_nLTR_like"/>
    <property type="match status" value="1"/>
</dbReference>
<evidence type="ECO:0000259" key="1">
    <source>
        <dbReference type="PROSITE" id="PS50878"/>
    </source>
</evidence>
<organism evidence="2 3">
    <name type="scientific">Labrus bergylta</name>
    <name type="common">ballan wrasse</name>
    <dbReference type="NCBI Taxonomy" id="56723"/>
    <lineage>
        <taxon>Eukaryota</taxon>
        <taxon>Metazoa</taxon>
        <taxon>Chordata</taxon>
        <taxon>Craniata</taxon>
        <taxon>Vertebrata</taxon>
        <taxon>Euteleostomi</taxon>
        <taxon>Actinopterygii</taxon>
        <taxon>Neopterygii</taxon>
        <taxon>Teleostei</taxon>
        <taxon>Neoteleostei</taxon>
        <taxon>Acanthomorphata</taxon>
        <taxon>Eupercaria</taxon>
        <taxon>Labriformes</taxon>
        <taxon>Labridae</taxon>
        <taxon>Labrus</taxon>
    </lineage>
</organism>
<feature type="domain" description="Reverse transcriptase" evidence="1">
    <location>
        <begin position="131"/>
        <end position="401"/>
    </location>
</feature>
<dbReference type="InterPro" id="IPR000477">
    <property type="entry name" value="RT_dom"/>
</dbReference>
<reference evidence="2" key="2">
    <citation type="submission" date="2025-09" db="UniProtKB">
        <authorList>
            <consortium name="Ensembl"/>
        </authorList>
    </citation>
    <scope>IDENTIFICATION</scope>
</reference>
<dbReference type="SUPFAM" id="SSF56672">
    <property type="entry name" value="DNA/RNA polymerases"/>
    <property type="match status" value="1"/>
</dbReference>
<dbReference type="AlphaFoldDB" id="A0A3Q3H443"/>
<accession>A0A3Q3H443</accession>
<evidence type="ECO:0000313" key="3">
    <source>
        <dbReference type="Proteomes" id="UP000261660"/>
    </source>
</evidence>
<protein>
    <recommendedName>
        <fullName evidence="1">Reverse transcriptase domain-containing protein</fullName>
    </recommendedName>
</protein>
<dbReference type="Pfam" id="PF00078">
    <property type="entry name" value="RVT_1"/>
    <property type="match status" value="1"/>
</dbReference>
<dbReference type="GeneTree" id="ENSGT00940000176278"/>
<keyword evidence="3" id="KW-1185">Reference proteome</keyword>
<name>A0A3Q3H443_9LABR</name>
<evidence type="ECO:0000313" key="2">
    <source>
        <dbReference type="Ensembl" id="ENSLBEP00000038853.1"/>
    </source>
</evidence>
<dbReference type="Ensembl" id="ENSLBET00000040510.1">
    <property type="protein sequence ID" value="ENSLBEP00000038853.1"/>
    <property type="gene ID" value="ENSLBEG00000029028.1"/>
</dbReference>
<sequence>MSPRWMLRLSSFLVWRRKVDRRRSFTLYDQTVDNRSQILLGSENMQLVFIRICTRVSSLIVQRCESFYTGLPQVSAENNTELEAQLSLSELYSAVMSLQNGKAPGIDGLPVDFYKVFWSVLGEDLLEVLRDSLERGRLPLSCRRAVITLLPKKGDLQDLKNWRPVSLLCTDYKILSKVLASRLRQVMGSIIHTDQTYCVPGRLISDNITLIRHVLEVSGSLAVDTGLISLDQEKAFDRVEHQYLWRTLTAFGFNPCFLAKIQVLYRDIASVLKINGGLSAPFSVQRGVRQGCSLSGMLYSLAIEPLLHRLRSGLSGVRFPASEVSFKLSAYADDVIIFVNQQRDIDVLKETVILFGSISSAKVNWLKSEAVMVGEKLRGRLSLPGGLFWKSGGFKYLGVFLGNETFVSKNWEGVLEKVKGRLDKWRWLLPKMSFKGRVLVANNLVSSALWHRLTCIDPPSSLLCNIQRVLVDFFWDRLHWIPQSVLFLPKEEGGHGLVHLASRGATLRLQFLQRLLTGPADLVWRPLACCLLQRFGELGLSSSLFLMDLQQVNISSVTGFYQSVFNVWSLVNRQRQGHSHSLYWLLKEPVLFGGRFHLPDWAGPSLSGKFCSARISTLEQVVELTGPQLDCPAGLAARLGVRSTRVVDRLLKHWRHQLTGQEMSLMSDYGDGSLLPDQTDPFPEFTLSADLKDCSGPLLANAAGCSFSDAAGKTLYKLIVKTLNKKTLNARSDTPWRTYLGLAPEFRPSWESLYKPPLCKRHADLQWRILHGIIAVNSFISVLNVNVVDQCPFCVHRETVFHCFLQCSRLKPLFDLLEKVFSGFKEFFTKQVFICGFKYTRQHKHKCQLINFVLGQAKMAVYMSRRRKVEEPDDVVDVKLLFVQMLKSRVSLDFSFYRANQDLETFQSVWTHDSVLCSVEHDQLVHGHVLM</sequence>
<dbReference type="InParanoid" id="A0A3Q3H443"/>
<reference evidence="2" key="1">
    <citation type="submission" date="2025-08" db="UniProtKB">
        <authorList>
            <consortium name="Ensembl"/>
        </authorList>
    </citation>
    <scope>IDENTIFICATION</scope>
</reference>
<dbReference type="PANTHER" id="PTHR19446">
    <property type="entry name" value="REVERSE TRANSCRIPTASES"/>
    <property type="match status" value="1"/>
</dbReference>
<dbReference type="PROSITE" id="PS50878">
    <property type="entry name" value="RT_POL"/>
    <property type="match status" value="1"/>
</dbReference>